<reference evidence="1 2" key="1">
    <citation type="submission" date="2019-04" db="EMBL/GenBank/DDBJ databases">
        <authorList>
            <consortium name="DOE Joint Genome Institute"/>
            <person name="Mondo S."/>
            <person name="Kjaerbolling I."/>
            <person name="Vesth T."/>
            <person name="Frisvad J.C."/>
            <person name="Nybo J.L."/>
            <person name="Theobald S."/>
            <person name="Kildgaard S."/>
            <person name="Isbrandt T."/>
            <person name="Kuo A."/>
            <person name="Sato A."/>
            <person name="Lyhne E.K."/>
            <person name="Kogle M.E."/>
            <person name="Wiebenga A."/>
            <person name="Kun R.S."/>
            <person name="Lubbers R.J."/>
            <person name="Makela M.R."/>
            <person name="Barry K."/>
            <person name="Chovatia M."/>
            <person name="Clum A."/>
            <person name="Daum C."/>
            <person name="Haridas S."/>
            <person name="He G."/>
            <person name="LaButti K."/>
            <person name="Lipzen A."/>
            <person name="Riley R."/>
            <person name="Salamov A."/>
            <person name="Simmons B.A."/>
            <person name="Magnuson J.K."/>
            <person name="Henrissat B."/>
            <person name="Mortensen U.H."/>
            <person name="Larsen T.O."/>
            <person name="Devries R.P."/>
            <person name="Grigoriev I.V."/>
            <person name="Machida M."/>
            <person name="Baker S.E."/>
            <person name="Andersen M.R."/>
            <person name="Cantor M.N."/>
            <person name="Hua S.X."/>
        </authorList>
    </citation>
    <scope>NUCLEOTIDE SEQUENCE [LARGE SCALE GENOMIC DNA]</scope>
    <source>
        <strain evidence="1 2">CBS 119388</strain>
    </source>
</reference>
<proteinExistence type="predicted"/>
<dbReference type="Proteomes" id="UP000325579">
    <property type="component" value="Unassembled WGS sequence"/>
</dbReference>
<protein>
    <submittedName>
        <fullName evidence="1">Uncharacterized protein</fullName>
    </submittedName>
</protein>
<accession>A0A5N7DAV7</accession>
<name>A0A5N7DAV7_9EURO</name>
<dbReference type="AlphaFoldDB" id="A0A5N7DAV7"/>
<dbReference type="GeneID" id="43666869"/>
<sequence>MSIHTHTHTLPANTSQIVGTTAAAGIKKRLLEEIKQGNEGFYLLVASVAPEIVERSIQNRGIFGCTCRITYDGRHPTK</sequence>
<evidence type="ECO:0000313" key="2">
    <source>
        <dbReference type="Proteomes" id="UP000325579"/>
    </source>
</evidence>
<dbReference type="OrthoDB" id="76567at2759"/>
<evidence type="ECO:0000313" key="1">
    <source>
        <dbReference type="EMBL" id="KAE8403369.1"/>
    </source>
</evidence>
<gene>
    <name evidence="1" type="ORF">BDV37DRAFT_250386</name>
</gene>
<dbReference type="RefSeq" id="XP_031940688.1">
    <property type="nucleotide sequence ID" value="XM_032082178.1"/>
</dbReference>
<dbReference type="EMBL" id="ML736777">
    <property type="protein sequence ID" value="KAE8403369.1"/>
    <property type="molecule type" value="Genomic_DNA"/>
</dbReference>
<organism evidence="1 2">
    <name type="scientific">Aspergillus pseudonomiae</name>
    <dbReference type="NCBI Taxonomy" id="1506151"/>
    <lineage>
        <taxon>Eukaryota</taxon>
        <taxon>Fungi</taxon>
        <taxon>Dikarya</taxon>
        <taxon>Ascomycota</taxon>
        <taxon>Pezizomycotina</taxon>
        <taxon>Eurotiomycetes</taxon>
        <taxon>Eurotiomycetidae</taxon>
        <taxon>Eurotiales</taxon>
        <taxon>Aspergillaceae</taxon>
        <taxon>Aspergillus</taxon>
        <taxon>Aspergillus subgen. Circumdati</taxon>
    </lineage>
</organism>
<keyword evidence="2" id="KW-1185">Reference proteome</keyword>